<name>A0A1B9IG78_9TREE</name>
<gene>
    <name evidence="1" type="ORF">L486_08005</name>
</gene>
<organism evidence="1 2">
    <name type="scientific">Kwoniella mangroviensis CBS 10435</name>
    <dbReference type="NCBI Taxonomy" id="1331196"/>
    <lineage>
        <taxon>Eukaryota</taxon>
        <taxon>Fungi</taxon>
        <taxon>Dikarya</taxon>
        <taxon>Basidiomycota</taxon>
        <taxon>Agaricomycotina</taxon>
        <taxon>Tremellomycetes</taxon>
        <taxon>Tremellales</taxon>
        <taxon>Cryptococcaceae</taxon>
        <taxon>Kwoniella</taxon>
    </lineage>
</organism>
<dbReference type="AlphaFoldDB" id="A0A1B9IG78"/>
<proteinExistence type="predicted"/>
<accession>A0A1B9IG78</accession>
<dbReference type="EMBL" id="KI669470">
    <property type="protein sequence ID" value="OCF54457.1"/>
    <property type="molecule type" value="Genomic_DNA"/>
</dbReference>
<reference evidence="2" key="2">
    <citation type="submission" date="2013-12" db="EMBL/GenBank/DDBJ databases">
        <title>Evolution of pathogenesis and genome organization in the Tremellales.</title>
        <authorList>
            <person name="Cuomo C."/>
            <person name="Litvintseva A."/>
            <person name="Heitman J."/>
            <person name="Chen Y."/>
            <person name="Sun S."/>
            <person name="Springer D."/>
            <person name="Dromer F."/>
            <person name="Young S."/>
            <person name="Zeng Q."/>
            <person name="Chapman S."/>
            <person name="Gujja S."/>
            <person name="Saif S."/>
            <person name="Birren B."/>
        </authorList>
    </citation>
    <scope>NUCLEOTIDE SEQUENCE [LARGE SCALE GENOMIC DNA]</scope>
    <source>
        <strain evidence="2">CBS 10435</strain>
    </source>
</reference>
<dbReference type="Proteomes" id="UP000092583">
    <property type="component" value="Unassembled WGS sequence"/>
</dbReference>
<evidence type="ECO:0000313" key="1">
    <source>
        <dbReference type="EMBL" id="OCF54457.1"/>
    </source>
</evidence>
<sequence length="73" mass="8123">MERLKNVFSSSSSATAKLSKAFKFNSDHNILRRTNTNGLGGGNPFLDGPILEEFLSEDGWKAHIILSDGLRWE</sequence>
<evidence type="ECO:0000313" key="2">
    <source>
        <dbReference type="Proteomes" id="UP000092583"/>
    </source>
</evidence>
<keyword evidence="2" id="KW-1185">Reference proteome</keyword>
<reference evidence="1 2" key="1">
    <citation type="submission" date="2013-07" db="EMBL/GenBank/DDBJ databases">
        <title>The Genome Sequence of Kwoniella mangroviensis CBS10435.</title>
        <authorList>
            <consortium name="The Broad Institute Genome Sequencing Platform"/>
            <person name="Cuomo C."/>
            <person name="Litvintseva A."/>
            <person name="Chen Y."/>
            <person name="Heitman J."/>
            <person name="Sun S."/>
            <person name="Springer D."/>
            <person name="Dromer F."/>
            <person name="Young S.K."/>
            <person name="Zeng Q."/>
            <person name="Gargeya S."/>
            <person name="Fitzgerald M."/>
            <person name="Abouelleil A."/>
            <person name="Alvarado L."/>
            <person name="Berlin A.M."/>
            <person name="Chapman S.B."/>
            <person name="Dewar J."/>
            <person name="Goldberg J."/>
            <person name="Griggs A."/>
            <person name="Gujja S."/>
            <person name="Hansen M."/>
            <person name="Howarth C."/>
            <person name="Imamovic A."/>
            <person name="Larimer J."/>
            <person name="McCowan C."/>
            <person name="Murphy C."/>
            <person name="Pearson M."/>
            <person name="Priest M."/>
            <person name="Roberts A."/>
            <person name="Saif S."/>
            <person name="Shea T."/>
            <person name="Sykes S."/>
            <person name="Wortman J."/>
            <person name="Nusbaum C."/>
            <person name="Birren B."/>
        </authorList>
    </citation>
    <scope>NUCLEOTIDE SEQUENCE [LARGE SCALE GENOMIC DNA]</scope>
    <source>
        <strain evidence="1 2">CBS 10435</strain>
    </source>
</reference>
<protein>
    <submittedName>
        <fullName evidence="1">Uncharacterized protein</fullName>
    </submittedName>
</protein>